<gene>
    <name evidence="3" type="ORF">BHX94_00335</name>
    <name evidence="2" type="ORF">KYI11_09550</name>
</gene>
<name>A0A328A669_9STAP</name>
<dbReference type="Proteomes" id="UP000826802">
    <property type="component" value="Chromosome"/>
</dbReference>
<dbReference type="Pfam" id="PF08858">
    <property type="entry name" value="IDEAL"/>
    <property type="match status" value="1"/>
</dbReference>
<dbReference type="EMBL" id="CP079981">
    <property type="protein sequence ID" value="QYA41858.1"/>
    <property type="molecule type" value="Genomic_DNA"/>
</dbReference>
<dbReference type="AlphaFoldDB" id="A0A328A669"/>
<evidence type="ECO:0000259" key="1">
    <source>
        <dbReference type="SMART" id="SM00914"/>
    </source>
</evidence>
<dbReference type="GeneID" id="99098194"/>
<dbReference type="SMART" id="SM00914">
    <property type="entry name" value="IDEAL"/>
    <property type="match status" value="1"/>
</dbReference>
<dbReference type="OrthoDB" id="2418442at2"/>
<dbReference type="Proteomes" id="UP000249579">
    <property type="component" value="Unassembled WGS sequence"/>
</dbReference>
<proteinExistence type="predicted"/>
<dbReference type="EMBL" id="PZJG01000001">
    <property type="protein sequence ID" value="RAK49955.1"/>
    <property type="molecule type" value="Genomic_DNA"/>
</dbReference>
<evidence type="ECO:0000313" key="4">
    <source>
        <dbReference type="Proteomes" id="UP000249579"/>
    </source>
</evidence>
<dbReference type="Gene3D" id="4.10.810.10">
    <property type="entry name" value="Virus Scaffolding Protein, Chain A"/>
    <property type="match status" value="1"/>
</dbReference>
<reference evidence="2 5" key="2">
    <citation type="submission" date="2021-07" db="EMBL/GenBank/DDBJ databases">
        <title>Prevalence and characterization of methicillin-resistant Macrococcus spp. in food producing animals and meat in Switzerland in 2019.</title>
        <authorList>
            <person name="Keller J.E."/>
            <person name="Schwendener S."/>
            <person name="Neuenschwander J."/>
            <person name="Overesch G."/>
            <person name="Perreten V."/>
        </authorList>
    </citation>
    <scope>NUCLEOTIDE SEQUENCE [LARGE SCALE GENOMIC DNA]</scope>
    <source>
        <strain evidence="2 5">19Msa0936</strain>
    </source>
</reference>
<dbReference type="RefSeq" id="WP_096076010.1">
    <property type="nucleotide sequence ID" value="NZ_CP054482.1"/>
</dbReference>
<dbReference type="InterPro" id="IPR014957">
    <property type="entry name" value="IDEAL_dom"/>
</dbReference>
<evidence type="ECO:0000313" key="3">
    <source>
        <dbReference type="EMBL" id="RAK49955.1"/>
    </source>
</evidence>
<accession>A0A328A669</accession>
<evidence type="ECO:0000313" key="5">
    <source>
        <dbReference type="Proteomes" id="UP000826802"/>
    </source>
</evidence>
<organism evidence="3 4">
    <name type="scientific">Macrococcoides bohemicum</name>
    <dbReference type="NCBI Taxonomy" id="1903056"/>
    <lineage>
        <taxon>Bacteria</taxon>
        <taxon>Bacillati</taxon>
        <taxon>Bacillota</taxon>
        <taxon>Bacilli</taxon>
        <taxon>Bacillales</taxon>
        <taxon>Staphylococcaceae</taxon>
        <taxon>Macrococcoides</taxon>
    </lineage>
</organism>
<reference evidence="3 4" key="1">
    <citation type="journal article" date="2018" name="Front. Microbiol.">
        <title>Description and Comparative Genomics of Macrococcus caseolyticus subsp. hominis subsp. nov., Macrococcus goetzii sp. nov., Macrococcus epidermidis sp. nov., and Macrococcus bohemicus sp. nov., Novel Macrococci From Human Clinical Material With Virulence Potential and Suspected Uptake of Foreign DNA by Natural Transformation.</title>
        <authorList>
            <person name="Maslanova I."/>
            <person name="Wertheimer Z."/>
            <person name="Sedlacek I."/>
            <person name="Svec P."/>
            <person name="Indrakova A."/>
            <person name="Kovarovic V."/>
            <person name="Schumann P."/>
            <person name="Sproer C."/>
            <person name="Kralova S."/>
            <person name="Sedo O."/>
            <person name="Kristofova L."/>
            <person name="Vrbovska V."/>
            <person name="Fuzik T."/>
            <person name="Petras P."/>
            <person name="Zdrahal Z."/>
            <person name="Ruzickova V."/>
            <person name="Doskar J."/>
            <person name="Pantucek R."/>
        </authorList>
    </citation>
    <scope>NUCLEOTIDE SEQUENCE [LARGE SCALE GENOMIC DNA]</scope>
    <source>
        <strain evidence="3 4">03/115</strain>
    </source>
</reference>
<sequence length="69" mass="8064">MNYNQQTQLNGLETFVSNLNNLYIELIIDEAVKSHQKKLLKEKIDLSLLNHNQEAFLQYTSELNALEEI</sequence>
<dbReference type="InterPro" id="IPR027393">
    <property type="entry name" value="Virus_scaffolding_prot_C"/>
</dbReference>
<protein>
    <submittedName>
        <fullName evidence="3">IDEAL domain-containing protein</fullName>
    </submittedName>
</protein>
<evidence type="ECO:0000313" key="2">
    <source>
        <dbReference type="EMBL" id="QYA41858.1"/>
    </source>
</evidence>
<feature type="domain" description="IDEAL" evidence="1">
    <location>
        <begin position="27"/>
        <end position="63"/>
    </location>
</feature>
<keyword evidence="5" id="KW-1185">Reference proteome</keyword>